<reference evidence="2" key="1">
    <citation type="journal article" date="2013" name="Science">
        <title>The Amborella genome and the evolution of flowering plants.</title>
        <authorList>
            <consortium name="Amborella Genome Project"/>
        </authorList>
    </citation>
    <scope>NUCLEOTIDE SEQUENCE [LARGE SCALE GENOMIC DNA]</scope>
</reference>
<evidence type="ECO:0000313" key="1">
    <source>
        <dbReference type="EMBL" id="ERN19762.1"/>
    </source>
</evidence>
<dbReference type="Gramene" id="ERN19762">
    <property type="protein sequence ID" value="ERN19762"/>
    <property type="gene ID" value="AMTR_s00064p00065030"/>
</dbReference>
<dbReference type="EMBL" id="KI392064">
    <property type="protein sequence ID" value="ERN19762.1"/>
    <property type="molecule type" value="Genomic_DNA"/>
</dbReference>
<protein>
    <submittedName>
        <fullName evidence="1">Uncharacterized protein</fullName>
    </submittedName>
</protein>
<sequence length="145" mass="15526">METDGLLAPPHTALLVPTFVSSVSSTPSCDPLIGHVEHLTPSSRFVPHGKSLPFPSSLLATPPFSHLQKLCLDHRQTAAQFVQSQILPLATLLGSLLCKGSTSSVPPHQRSSLLPSPALPLSLGFKLSRLFSLRPHPHPHPHPTP</sequence>
<dbReference type="HOGENOM" id="CLU_1789447_0_0_1"/>
<dbReference type="AlphaFoldDB" id="U5DEA0"/>
<gene>
    <name evidence="1" type="ORF">AMTR_s00064p00065030</name>
</gene>
<organism evidence="1 2">
    <name type="scientific">Amborella trichopoda</name>
    <dbReference type="NCBI Taxonomy" id="13333"/>
    <lineage>
        <taxon>Eukaryota</taxon>
        <taxon>Viridiplantae</taxon>
        <taxon>Streptophyta</taxon>
        <taxon>Embryophyta</taxon>
        <taxon>Tracheophyta</taxon>
        <taxon>Spermatophyta</taxon>
        <taxon>Magnoliopsida</taxon>
        <taxon>Amborellales</taxon>
        <taxon>Amborellaceae</taxon>
        <taxon>Amborella</taxon>
    </lineage>
</organism>
<proteinExistence type="predicted"/>
<keyword evidence="2" id="KW-1185">Reference proteome</keyword>
<name>U5DEA0_AMBTC</name>
<accession>U5DEA0</accession>
<dbReference type="Proteomes" id="UP000017836">
    <property type="component" value="Unassembled WGS sequence"/>
</dbReference>
<evidence type="ECO:0000313" key="2">
    <source>
        <dbReference type="Proteomes" id="UP000017836"/>
    </source>
</evidence>